<accession>A0ABT8QQ80</accession>
<keyword evidence="3" id="KW-1185">Reference proteome</keyword>
<sequence length="251" mass="28376">MKKLFSIVLTLVLMLSSTMSTFATESTVKQPKIMMIENGFKIESVDFSKKNGQIQKVKITNLETDEVEYLETYLVDGKCSYLATTKNGKIRIEPLVGDKENIAKITNLDTKEVKHLKIDNPTTNKTAPVDSSLTPQSASSLPFIFKPYRDFSGSNTASMASVATTAGILISISTAGLMGPLSVIPSGIFAAASTYVINRIDTIYWHSIYANATYNNNYYNQYQTWYYYDSTHNNFKEYTYFDTYTNKWQFR</sequence>
<name>A0ABT8QQ80_9FIRM</name>
<evidence type="ECO:0000256" key="1">
    <source>
        <dbReference type="SAM" id="SignalP"/>
    </source>
</evidence>
<feature type="chain" id="PRO_5046981680" evidence="1">
    <location>
        <begin position="24"/>
        <end position="251"/>
    </location>
</feature>
<proteinExistence type="predicted"/>
<evidence type="ECO:0000313" key="2">
    <source>
        <dbReference type="EMBL" id="MDO0823508.1"/>
    </source>
</evidence>
<comment type="caution">
    <text evidence="2">The sequence shown here is derived from an EMBL/GenBank/DDBJ whole genome shotgun (WGS) entry which is preliminary data.</text>
</comment>
<reference evidence="2" key="1">
    <citation type="submission" date="2022-05" db="EMBL/GenBank/DDBJ databases">
        <title>Expanded diversity of anoxic marine methylotrophy in a Black Sea sulfate reducing microorganism.</title>
        <authorList>
            <person name="Fischer P.Q."/>
            <person name="Stams A.J.M."/>
            <person name="Villanueva L."/>
            <person name="Sousa D.Z."/>
        </authorList>
    </citation>
    <scope>NUCLEOTIDE SEQUENCE</scope>
    <source>
        <strain evidence="2">P130</strain>
    </source>
</reference>
<protein>
    <submittedName>
        <fullName evidence="2">Uncharacterized protein</fullName>
    </submittedName>
</protein>
<gene>
    <name evidence="2" type="ORF">M8H41_11660</name>
</gene>
<dbReference type="EMBL" id="JAMJEV010000008">
    <property type="protein sequence ID" value="MDO0823508.1"/>
    <property type="molecule type" value="Genomic_DNA"/>
</dbReference>
<dbReference type="Proteomes" id="UP001176021">
    <property type="component" value="Unassembled WGS sequence"/>
</dbReference>
<evidence type="ECO:0000313" key="3">
    <source>
        <dbReference type="Proteomes" id="UP001176021"/>
    </source>
</evidence>
<feature type="signal peptide" evidence="1">
    <location>
        <begin position="1"/>
        <end position="23"/>
    </location>
</feature>
<dbReference type="RefSeq" id="WP_302048850.1">
    <property type="nucleotide sequence ID" value="NZ_JAMJEV010000008.1"/>
</dbReference>
<keyword evidence="1" id="KW-0732">Signal</keyword>
<organism evidence="2 3">
    <name type="scientific">Desulfosporosinus nitroreducens</name>
    <dbReference type="NCBI Taxonomy" id="2018668"/>
    <lineage>
        <taxon>Bacteria</taxon>
        <taxon>Bacillati</taxon>
        <taxon>Bacillota</taxon>
        <taxon>Clostridia</taxon>
        <taxon>Eubacteriales</taxon>
        <taxon>Desulfitobacteriaceae</taxon>
        <taxon>Desulfosporosinus</taxon>
    </lineage>
</organism>